<feature type="zinc finger region" description="C3H1-type" evidence="5">
    <location>
        <begin position="51"/>
        <end position="78"/>
    </location>
</feature>
<evidence type="ECO:0000256" key="4">
    <source>
        <dbReference type="ARBA" id="ARBA00022833"/>
    </source>
</evidence>
<dbReference type="PANTHER" id="PTHR12675:SF6">
    <property type="entry name" value="ZINC FINGER CCCH DOMAIN-CONTAINING PROTEIN 10"/>
    <property type="match status" value="1"/>
</dbReference>
<keyword evidence="1 5" id="KW-0479">Metal-binding</keyword>
<dbReference type="SMART" id="SM00356">
    <property type="entry name" value="ZnF_C3H1"/>
    <property type="match status" value="3"/>
</dbReference>
<dbReference type="GO" id="GO:0043484">
    <property type="term" value="P:regulation of RNA splicing"/>
    <property type="evidence" value="ECO:0007669"/>
    <property type="project" value="TreeGrafter"/>
</dbReference>
<feature type="region of interest" description="Disordered" evidence="7">
    <location>
        <begin position="276"/>
        <end position="309"/>
    </location>
</feature>
<evidence type="ECO:0000256" key="7">
    <source>
        <dbReference type="SAM" id="MobiDB-lite"/>
    </source>
</evidence>
<feature type="zinc finger region" description="C3H1-type" evidence="5">
    <location>
        <begin position="115"/>
        <end position="141"/>
    </location>
</feature>
<protein>
    <submittedName>
        <fullName evidence="10">Uncharacterized protein LOC108666065</fullName>
    </submittedName>
</protein>
<keyword evidence="3 5" id="KW-0863">Zinc-finger</keyword>
<gene>
    <name evidence="10" type="primary">LOC108666065</name>
</gene>
<evidence type="ECO:0000256" key="5">
    <source>
        <dbReference type="PROSITE-ProRule" id="PRU00723"/>
    </source>
</evidence>
<feature type="coiled-coil region" evidence="6">
    <location>
        <begin position="372"/>
        <end position="406"/>
    </location>
</feature>
<keyword evidence="9" id="KW-1185">Reference proteome</keyword>
<feature type="region of interest" description="Disordered" evidence="7">
    <location>
        <begin position="1"/>
        <end position="48"/>
    </location>
</feature>
<dbReference type="InterPro" id="IPR000571">
    <property type="entry name" value="Znf_CCCH"/>
</dbReference>
<dbReference type="GO" id="GO:0008270">
    <property type="term" value="F:zinc ion binding"/>
    <property type="evidence" value="ECO:0007669"/>
    <property type="project" value="UniProtKB-KW"/>
</dbReference>
<dbReference type="PROSITE" id="PS50103">
    <property type="entry name" value="ZF_C3H1"/>
    <property type="match status" value="3"/>
</dbReference>
<feature type="domain" description="C3H1-type" evidence="8">
    <location>
        <begin position="173"/>
        <end position="202"/>
    </location>
</feature>
<feature type="zinc finger region" description="C3H1-type" evidence="5">
    <location>
        <begin position="173"/>
        <end position="202"/>
    </location>
</feature>
<keyword evidence="4 5" id="KW-0862">Zinc</keyword>
<name>A0A8B7N4V3_HYAAZ</name>
<dbReference type="OrthoDB" id="250836at2759"/>
<keyword evidence="2" id="KW-0677">Repeat</keyword>
<feature type="domain" description="C3H1-type" evidence="8">
    <location>
        <begin position="51"/>
        <end position="78"/>
    </location>
</feature>
<organism evidence="9 10">
    <name type="scientific">Hyalella azteca</name>
    <name type="common">Amphipod</name>
    <dbReference type="NCBI Taxonomy" id="294128"/>
    <lineage>
        <taxon>Eukaryota</taxon>
        <taxon>Metazoa</taxon>
        <taxon>Ecdysozoa</taxon>
        <taxon>Arthropoda</taxon>
        <taxon>Crustacea</taxon>
        <taxon>Multicrustacea</taxon>
        <taxon>Malacostraca</taxon>
        <taxon>Eumalacostraca</taxon>
        <taxon>Peracarida</taxon>
        <taxon>Amphipoda</taxon>
        <taxon>Senticaudata</taxon>
        <taxon>Talitrida</taxon>
        <taxon>Talitroidea</taxon>
        <taxon>Hyalellidae</taxon>
        <taxon>Hyalella</taxon>
    </lineage>
</organism>
<evidence type="ECO:0000313" key="9">
    <source>
        <dbReference type="Proteomes" id="UP000694843"/>
    </source>
</evidence>
<evidence type="ECO:0000313" key="10">
    <source>
        <dbReference type="RefSeq" id="XP_018008363.2"/>
    </source>
</evidence>
<reference evidence="10" key="1">
    <citation type="submission" date="2025-08" db="UniProtKB">
        <authorList>
            <consortium name="RefSeq"/>
        </authorList>
    </citation>
    <scope>IDENTIFICATION</scope>
    <source>
        <tissue evidence="10">Whole organism</tissue>
    </source>
</reference>
<evidence type="ECO:0000256" key="1">
    <source>
        <dbReference type="ARBA" id="ARBA00022723"/>
    </source>
</evidence>
<feature type="region of interest" description="Disordered" evidence="7">
    <location>
        <begin position="538"/>
        <end position="566"/>
    </location>
</feature>
<evidence type="ECO:0000256" key="3">
    <source>
        <dbReference type="ARBA" id="ARBA00022771"/>
    </source>
</evidence>
<feature type="compositionally biased region" description="Pro residues" evidence="7">
    <location>
        <begin position="544"/>
        <end position="560"/>
    </location>
</feature>
<dbReference type="GeneID" id="108666065"/>
<proteinExistence type="predicted"/>
<feature type="region of interest" description="Disordered" evidence="7">
    <location>
        <begin position="216"/>
        <end position="244"/>
    </location>
</feature>
<evidence type="ECO:0000259" key="8">
    <source>
        <dbReference type="PROSITE" id="PS50103"/>
    </source>
</evidence>
<dbReference type="Gene3D" id="3.30.1370.210">
    <property type="match status" value="1"/>
</dbReference>
<feature type="domain" description="C3H1-type" evidence="8">
    <location>
        <begin position="115"/>
        <end position="141"/>
    </location>
</feature>
<dbReference type="AlphaFoldDB" id="A0A8B7N4V3"/>
<dbReference type="GO" id="GO:0003723">
    <property type="term" value="F:RNA binding"/>
    <property type="evidence" value="ECO:0007669"/>
    <property type="project" value="TreeGrafter"/>
</dbReference>
<sequence>MKHKSSNMNTDGKCNGNGQHSNNGRSCSNENHISGSNSPVDIPADSTSHLAPPSKVCRDFLRKVCRRGNRCKFVHINPNEDPALGPALAGDVLDDGCSNAQPAGCGTAVSATQGSTRLTFCHDYQNNHCNRNCCKFIHCTCEEENQYLQTGHIPPHVLDQAIRKGQMADATLNGDIPICKDYLMGECEKRRGGKCKFRHLNQAEYHQEIYGYSNNLNAPSANLPSPHHIKPHGPDSPPRDLSDKHCRLNGCGRRMDDRVMIDGRGVATVHPYESELVNNGHHHDGGPGRPPHPNLLNGEVLPDHKRPRLDPGVCGYQGYHSLPRDSDYSQDRDYVHGLTPENLLSMPRDLNTLMDCRGRELVPEWDRQGIELAVMRKQLDDLKKEINTLKKENSDLRATNDFLLDKVTVLGARKLNGHVATSTTLASVSLATNPATLVASTISPLSAAAAAQVTPGFAPRKLNGHVATSTTLVHAIAIGPALTMTLPQQTVAHTTIAAPPTIAPQSLPQPSDCAAGVQHPLSNPMSITSISTDGSSVVAIATPSQPPPPTQPPSQPPPQSLVPSQAVAVATAPPTAAVVVSVGTVQVPLSQASITISSGTINPRITTSSMSMSLPSITAPTIVPSLGQTITAIPAPPAVAAANIAQAISMSQGAQALSMSQGGSPISMSQGIDMAQAISISQVGPQISMSQGVPQISISQGAQAIAMSQGGPPISMSQGGPITMNAPPISMSAPPISMAGPPISMAGPPISMAAPQIAMSAPQAIAMSGPQSLSMSGAPTAHLLSYPIMSQQSLRTQLH</sequence>
<evidence type="ECO:0000256" key="6">
    <source>
        <dbReference type="SAM" id="Coils"/>
    </source>
</evidence>
<dbReference type="Pfam" id="PF00642">
    <property type="entry name" value="zf-CCCH"/>
    <property type="match status" value="1"/>
</dbReference>
<evidence type="ECO:0000256" key="2">
    <source>
        <dbReference type="ARBA" id="ARBA00022737"/>
    </source>
</evidence>
<dbReference type="Proteomes" id="UP000694843">
    <property type="component" value="Unplaced"/>
</dbReference>
<dbReference type="RefSeq" id="XP_018008363.2">
    <property type="nucleotide sequence ID" value="XM_018152874.2"/>
</dbReference>
<dbReference type="KEGG" id="hazt:108666065"/>
<keyword evidence="6" id="KW-0175">Coiled coil</keyword>
<dbReference type="PANTHER" id="PTHR12675">
    <property type="entry name" value="MUSCLEBLIND-LIKE PROTEIN"/>
    <property type="match status" value="1"/>
</dbReference>
<accession>A0A8B7N4V3</accession>